<evidence type="ECO:0000313" key="4">
    <source>
        <dbReference type="Proteomes" id="UP001628078"/>
    </source>
</evidence>
<evidence type="ECO:0000256" key="2">
    <source>
        <dbReference type="SAM" id="Phobius"/>
    </source>
</evidence>
<evidence type="ECO:0008006" key="5">
    <source>
        <dbReference type="Google" id="ProtNLM"/>
    </source>
</evidence>
<keyword evidence="2" id="KW-0472">Membrane</keyword>
<evidence type="ECO:0000313" key="3">
    <source>
        <dbReference type="EMBL" id="GKT06332.1"/>
    </source>
</evidence>
<gene>
    <name evidence="3" type="ORF">JCM31185_16190</name>
</gene>
<feature type="region of interest" description="Disordered" evidence="1">
    <location>
        <begin position="32"/>
        <end position="52"/>
    </location>
</feature>
<dbReference type="Proteomes" id="UP001628078">
    <property type="component" value="Unassembled WGS sequence"/>
</dbReference>
<reference evidence="3 4" key="1">
    <citation type="submission" date="2022-03" db="EMBL/GenBank/DDBJ databases">
        <title>Draft genome sequence of Furfurilactobacillus curtus JCM 31185.</title>
        <authorList>
            <person name="Suzuki S."/>
            <person name="Endo A."/>
            <person name="Kajikawa A."/>
        </authorList>
    </citation>
    <scope>NUCLEOTIDE SEQUENCE [LARGE SCALE GENOMIC DNA]</scope>
    <source>
        <strain evidence="3 4">JCM 31185</strain>
    </source>
</reference>
<organism evidence="3 4">
    <name type="scientific">Furfurilactobacillus curtus</name>
    <dbReference type="NCBI Taxonomy" id="1746200"/>
    <lineage>
        <taxon>Bacteria</taxon>
        <taxon>Bacillati</taxon>
        <taxon>Bacillota</taxon>
        <taxon>Bacilli</taxon>
        <taxon>Lactobacillales</taxon>
        <taxon>Lactobacillaceae</taxon>
        <taxon>Furfurilactobacillus</taxon>
    </lineage>
</organism>
<sequence>MSKTLRNILIGIIIVLAVICLFVIGRLSAGGEHSNASSHSQQTTKTSESSDKKVANKGNFSIAELKNNPKESAVAIVYYGVKYVSNNQTWHNIFTDGGNGFTISVKTVDQNTAKYYVETRTDTNKDPNAVYYSLVGNDHNEVAFYDSQDNELLKVSLKAIQTYANQNFSEADMAGRTKKVDIIQASGSNTTSTPGTDLVADAQNDPTKYAEEIMTYAEQVNIATEFNQPLWWDKLDQLKSHFGGYYHIYQSSDTGEFSLDTQAGGGLGFDAPQNGNVKFFVSGGPSASGNGSQEVSVDIAQIEAQLDSGNTSLVSVKLSQN</sequence>
<evidence type="ECO:0000256" key="1">
    <source>
        <dbReference type="SAM" id="MobiDB-lite"/>
    </source>
</evidence>
<protein>
    <recommendedName>
        <fullName evidence="5">DUF4767 domain-containing protein</fullName>
    </recommendedName>
</protein>
<accession>A0ABQ5JP58</accession>
<comment type="caution">
    <text evidence="3">The sequence shown here is derived from an EMBL/GenBank/DDBJ whole genome shotgun (WGS) entry which is preliminary data.</text>
</comment>
<dbReference type="RefSeq" id="WP_407884390.1">
    <property type="nucleotide sequence ID" value="NZ_BQXO01000005.1"/>
</dbReference>
<proteinExistence type="predicted"/>
<keyword evidence="2" id="KW-1133">Transmembrane helix</keyword>
<keyword evidence="4" id="KW-1185">Reference proteome</keyword>
<dbReference type="EMBL" id="BQXO01000005">
    <property type="protein sequence ID" value="GKT06332.1"/>
    <property type="molecule type" value="Genomic_DNA"/>
</dbReference>
<name>A0ABQ5JP58_9LACO</name>
<feature type="transmembrane region" description="Helical" evidence="2">
    <location>
        <begin position="7"/>
        <end position="29"/>
    </location>
</feature>
<keyword evidence="2" id="KW-0812">Transmembrane</keyword>
<feature type="compositionally biased region" description="Polar residues" evidence="1">
    <location>
        <begin position="34"/>
        <end position="47"/>
    </location>
</feature>